<dbReference type="PROSITE" id="PS50015">
    <property type="entry name" value="SAP_B"/>
    <property type="match status" value="1"/>
</dbReference>
<keyword evidence="2" id="KW-0378">Hydrolase</keyword>
<keyword evidence="3" id="KW-1015">Disulfide bond</keyword>
<sequence>MGIEMVTEKEQGELSAKDTALCSSCQMLVIWIQNQLKRKSTKDRIFNYVNQLCESLPSPNGESVVDCNSIYQLPNISFTIADKSFVLSPEQYILKTGEGIAQVCLSGFIAFDIPPPRGPLWILGDIFMR</sequence>
<dbReference type="EMBL" id="LXQA010021423">
    <property type="protein sequence ID" value="MCH91910.1"/>
    <property type="molecule type" value="Genomic_DNA"/>
</dbReference>
<dbReference type="GO" id="GO:0006508">
    <property type="term" value="P:proteolysis"/>
    <property type="evidence" value="ECO:0007669"/>
    <property type="project" value="UniProtKB-KW"/>
</dbReference>
<keyword evidence="7" id="KW-1185">Reference proteome</keyword>
<dbReference type="SUPFAM" id="SSF47862">
    <property type="entry name" value="Saposin"/>
    <property type="match status" value="1"/>
</dbReference>
<dbReference type="GO" id="GO:0004190">
    <property type="term" value="F:aspartic-type endopeptidase activity"/>
    <property type="evidence" value="ECO:0007669"/>
    <property type="project" value="InterPro"/>
</dbReference>
<dbReference type="PROSITE" id="PS51767">
    <property type="entry name" value="PEPTIDASE_A1"/>
    <property type="match status" value="1"/>
</dbReference>
<feature type="non-terminal residue" evidence="6">
    <location>
        <position position="129"/>
    </location>
</feature>
<comment type="similarity">
    <text evidence="1">Belongs to the peptidase A1 family.</text>
</comment>
<evidence type="ECO:0000259" key="5">
    <source>
        <dbReference type="PROSITE" id="PS51767"/>
    </source>
</evidence>
<dbReference type="Gene3D" id="1.10.225.10">
    <property type="entry name" value="Saposin-like"/>
    <property type="match status" value="1"/>
</dbReference>
<dbReference type="GO" id="GO:0006629">
    <property type="term" value="P:lipid metabolic process"/>
    <property type="evidence" value="ECO:0007669"/>
    <property type="project" value="InterPro"/>
</dbReference>
<dbReference type="SUPFAM" id="SSF50630">
    <property type="entry name" value="Acid proteases"/>
    <property type="match status" value="1"/>
</dbReference>
<reference evidence="6 7" key="1">
    <citation type="journal article" date="2018" name="Front. Plant Sci.">
        <title>Red Clover (Trifolium pratense) and Zigzag Clover (T. medium) - A Picture of Genomic Similarities and Differences.</title>
        <authorList>
            <person name="Dluhosova J."/>
            <person name="Istvanek J."/>
            <person name="Nedelnik J."/>
            <person name="Repkova J."/>
        </authorList>
    </citation>
    <scope>NUCLEOTIDE SEQUENCE [LARGE SCALE GENOMIC DNA]</scope>
    <source>
        <strain evidence="7">cv. 10/8</strain>
        <tissue evidence="6">Leaf</tissue>
    </source>
</reference>
<comment type="caution">
    <text evidence="6">The sequence shown here is derived from an EMBL/GenBank/DDBJ whole genome shotgun (WGS) entry which is preliminary data.</text>
</comment>
<protein>
    <submittedName>
        <fullName evidence="6">Aspartic proteinase-like</fullName>
    </submittedName>
</protein>
<proteinExistence type="inferred from homology"/>
<feature type="domain" description="Peptidase A1" evidence="5">
    <location>
        <begin position="1"/>
        <end position="129"/>
    </location>
</feature>
<evidence type="ECO:0000256" key="1">
    <source>
        <dbReference type="ARBA" id="ARBA00007447"/>
    </source>
</evidence>
<dbReference type="InterPro" id="IPR033121">
    <property type="entry name" value="PEPTIDASE_A1"/>
</dbReference>
<keyword evidence="2" id="KW-0645">Protease</keyword>
<organism evidence="6 7">
    <name type="scientific">Trifolium medium</name>
    <dbReference type="NCBI Taxonomy" id="97028"/>
    <lineage>
        <taxon>Eukaryota</taxon>
        <taxon>Viridiplantae</taxon>
        <taxon>Streptophyta</taxon>
        <taxon>Embryophyta</taxon>
        <taxon>Tracheophyta</taxon>
        <taxon>Spermatophyta</taxon>
        <taxon>Magnoliopsida</taxon>
        <taxon>eudicotyledons</taxon>
        <taxon>Gunneridae</taxon>
        <taxon>Pentapetalae</taxon>
        <taxon>rosids</taxon>
        <taxon>fabids</taxon>
        <taxon>Fabales</taxon>
        <taxon>Fabaceae</taxon>
        <taxon>Papilionoideae</taxon>
        <taxon>50 kb inversion clade</taxon>
        <taxon>NPAAA clade</taxon>
        <taxon>Hologalegina</taxon>
        <taxon>IRL clade</taxon>
        <taxon>Trifolieae</taxon>
        <taxon>Trifolium</taxon>
    </lineage>
</organism>
<dbReference type="Pfam" id="PF00026">
    <property type="entry name" value="Asp"/>
    <property type="match status" value="1"/>
</dbReference>
<dbReference type="PANTHER" id="PTHR47966:SF28">
    <property type="entry name" value="OS01G0290000 PROTEIN"/>
    <property type="match status" value="1"/>
</dbReference>
<name>A0A392MWJ2_9FABA</name>
<dbReference type="InterPro" id="IPR001461">
    <property type="entry name" value="Aspartic_peptidase_A1"/>
</dbReference>
<accession>A0A392MWJ2</accession>
<evidence type="ECO:0000313" key="6">
    <source>
        <dbReference type="EMBL" id="MCH91910.1"/>
    </source>
</evidence>
<dbReference type="Gene3D" id="2.40.70.10">
    <property type="entry name" value="Acid Proteases"/>
    <property type="match status" value="1"/>
</dbReference>
<dbReference type="Proteomes" id="UP000265520">
    <property type="component" value="Unassembled WGS sequence"/>
</dbReference>
<dbReference type="InterPro" id="IPR008139">
    <property type="entry name" value="SaposinB_dom"/>
</dbReference>
<dbReference type="InterPro" id="IPR021109">
    <property type="entry name" value="Peptidase_aspartic_dom_sf"/>
</dbReference>
<feature type="domain" description="Saposin B-type" evidence="4">
    <location>
        <begin position="18"/>
        <end position="59"/>
    </location>
</feature>
<evidence type="ECO:0000313" key="7">
    <source>
        <dbReference type="Proteomes" id="UP000265520"/>
    </source>
</evidence>
<dbReference type="AlphaFoldDB" id="A0A392MWJ2"/>
<dbReference type="InterPro" id="IPR011001">
    <property type="entry name" value="Saposin-like"/>
</dbReference>
<evidence type="ECO:0000256" key="3">
    <source>
        <dbReference type="ARBA" id="ARBA00023157"/>
    </source>
</evidence>
<dbReference type="PANTHER" id="PTHR47966">
    <property type="entry name" value="BETA-SITE APP-CLEAVING ENZYME, ISOFORM A-RELATED"/>
    <property type="match status" value="1"/>
</dbReference>
<evidence type="ECO:0000259" key="4">
    <source>
        <dbReference type="PROSITE" id="PS50015"/>
    </source>
</evidence>
<evidence type="ECO:0000256" key="2">
    <source>
        <dbReference type="ARBA" id="ARBA00022670"/>
    </source>
</evidence>